<dbReference type="InterPro" id="IPR018046">
    <property type="entry name" value="Pili_assmbl_chaperone_CS"/>
</dbReference>
<feature type="signal peptide" evidence="9">
    <location>
        <begin position="1"/>
        <end position="23"/>
    </location>
</feature>
<dbReference type="InterPro" id="IPR013783">
    <property type="entry name" value="Ig-like_fold"/>
</dbReference>
<organism evidence="12 13">
    <name type="scientific">Serratia odorifera</name>
    <dbReference type="NCBI Taxonomy" id="618"/>
    <lineage>
        <taxon>Bacteria</taxon>
        <taxon>Pseudomonadati</taxon>
        <taxon>Pseudomonadota</taxon>
        <taxon>Gammaproteobacteria</taxon>
        <taxon>Enterobacterales</taxon>
        <taxon>Yersiniaceae</taxon>
        <taxon>Serratia</taxon>
    </lineage>
</organism>
<dbReference type="Pfam" id="PF02753">
    <property type="entry name" value="PapD_C"/>
    <property type="match status" value="1"/>
</dbReference>
<dbReference type="InterPro" id="IPR050643">
    <property type="entry name" value="Periplasmic_pilus_chap"/>
</dbReference>
<dbReference type="AlphaFoldDB" id="A0A447L230"/>
<dbReference type="Pfam" id="PF00345">
    <property type="entry name" value="PapD_N"/>
    <property type="match status" value="1"/>
</dbReference>
<protein>
    <submittedName>
        <fullName evidence="12">Chaperone protein fimC</fullName>
    </submittedName>
</protein>
<feature type="chain" id="PRO_5019556800" evidence="9">
    <location>
        <begin position="24"/>
        <end position="242"/>
    </location>
</feature>
<proteinExistence type="inferred from homology"/>
<dbReference type="GO" id="GO:0071555">
    <property type="term" value="P:cell wall organization"/>
    <property type="evidence" value="ECO:0007669"/>
    <property type="project" value="InterPro"/>
</dbReference>
<reference evidence="12 13" key="1">
    <citation type="submission" date="2018-12" db="EMBL/GenBank/DDBJ databases">
        <authorList>
            <consortium name="Pathogen Informatics"/>
        </authorList>
    </citation>
    <scope>NUCLEOTIDE SEQUENCE [LARGE SCALE GENOMIC DNA]</scope>
    <source>
        <strain evidence="12 13">NCTC11214</strain>
    </source>
</reference>
<dbReference type="Gene3D" id="2.60.40.10">
    <property type="entry name" value="Immunoglobulins"/>
    <property type="match status" value="2"/>
</dbReference>
<dbReference type="EMBL" id="LR134117">
    <property type="protein sequence ID" value="VDZ65296.1"/>
    <property type="molecule type" value="Genomic_DNA"/>
</dbReference>
<evidence type="ECO:0000256" key="4">
    <source>
        <dbReference type="ARBA" id="ARBA00022729"/>
    </source>
</evidence>
<dbReference type="PANTHER" id="PTHR30251">
    <property type="entry name" value="PILUS ASSEMBLY CHAPERONE"/>
    <property type="match status" value="1"/>
</dbReference>
<dbReference type="RefSeq" id="WP_004965374.1">
    <property type="nucleotide sequence ID" value="NZ_LR134117.1"/>
</dbReference>
<dbReference type="InterPro" id="IPR008962">
    <property type="entry name" value="PapD-like_sf"/>
</dbReference>
<dbReference type="GO" id="GO:0030288">
    <property type="term" value="C:outer membrane-bounded periplasmic space"/>
    <property type="evidence" value="ECO:0007669"/>
    <property type="project" value="InterPro"/>
</dbReference>
<evidence type="ECO:0000256" key="7">
    <source>
        <dbReference type="ARBA" id="ARBA00023319"/>
    </source>
</evidence>
<evidence type="ECO:0000256" key="8">
    <source>
        <dbReference type="RuleBase" id="RU003918"/>
    </source>
</evidence>
<dbReference type="PROSITE" id="PS00635">
    <property type="entry name" value="PILI_CHAPERONE"/>
    <property type="match status" value="1"/>
</dbReference>
<keyword evidence="5" id="KW-0574">Periplasm</keyword>
<evidence type="ECO:0000256" key="9">
    <source>
        <dbReference type="SAM" id="SignalP"/>
    </source>
</evidence>
<evidence type="ECO:0000256" key="5">
    <source>
        <dbReference type="ARBA" id="ARBA00022764"/>
    </source>
</evidence>
<sequence length="242" mass="26558">MKMSFKKYSVLLVATLFSSSVFSSVIINGTRIIYPGKQREVTVQLTNNGQSPALIQSWIDEGNPQTTPENSKAPFILTPPISRVEPKTGQALRVSLTSSSLAQDKESLFWLNVLEIPPAPTGAKDSAPENFLQVAFRTRVKLIYRPAGLSGEANDAPEKLQWRFSAAGVSIKNPTPYYVSFTEINAVVNQKKLPLAPHGDMLAPGQEKTLAFSGDSTRITDVEFTTINDFGGRVTRTKNKQK</sequence>
<evidence type="ECO:0000256" key="3">
    <source>
        <dbReference type="ARBA" id="ARBA00022558"/>
    </source>
</evidence>
<keyword evidence="6 8" id="KW-0143">Chaperone</keyword>
<dbReference type="SUPFAM" id="SSF49584">
    <property type="entry name" value="Periplasmic chaperone C-domain"/>
    <property type="match status" value="1"/>
</dbReference>
<dbReference type="PRINTS" id="PR00969">
    <property type="entry name" value="CHAPERONPILI"/>
</dbReference>
<gene>
    <name evidence="12" type="primary">fimC_4</name>
    <name evidence="12" type="ORF">NCTC11214_05403</name>
</gene>
<name>A0A447L230_SEROD</name>
<dbReference type="KEGG" id="sof:NCTC11214_05403"/>
<comment type="similarity">
    <text evidence="2 8">Belongs to the periplasmic pilus chaperone family.</text>
</comment>
<evidence type="ECO:0000256" key="6">
    <source>
        <dbReference type="ARBA" id="ARBA00023186"/>
    </source>
</evidence>
<dbReference type="FunFam" id="2.60.40.10:FF:000458">
    <property type="entry name" value="Molecular chaperone FimC"/>
    <property type="match status" value="1"/>
</dbReference>
<dbReference type="InterPro" id="IPR016147">
    <property type="entry name" value="Pili_assmbl_chaperone_N"/>
</dbReference>
<keyword evidence="7" id="KW-0393">Immunoglobulin domain</keyword>
<keyword evidence="4 9" id="KW-0732">Signal</keyword>
<comment type="subcellular location">
    <subcellularLocation>
        <location evidence="1 8">Periplasm</location>
    </subcellularLocation>
</comment>
<accession>A0A447L230</accession>
<dbReference type="InterPro" id="IPR036316">
    <property type="entry name" value="Pili_assmbl_chap_C_dom_sf"/>
</dbReference>
<dbReference type="SUPFAM" id="SSF49354">
    <property type="entry name" value="PapD-like"/>
    <property type="match status" value="1"/>
</dbReference>
<evidence type="ECO:0000259" key="11">
    <source>
        <dbReference type="Pfam" id="PF02753"/>
    </source>
</evidence>
<keyword evidence="3" id="KW-1029">Fimbrium biogenesis</keyword>
<evidence type="ECO:0000313" key="12">
    <source>
        <dbReference type="EMBL" id="VDZ65296.1"/>
    </source>
</evidence>
<dbReference type="PANTHER" id="PTHR30251:SF2">
    <property type="entry name" value="FIMBRIAL CHAPERONE YADV-RELATED"/>
    <property type="match status" value="1"/>
</dbReference>
<feature type="domain" description="Pili assembly chaperone N-terminal" evidence="10">
    <location>
        <begin position="25"/>
        <end position="149"/>
    </location>
</feature>
<evidence type="ECO:0000256" key="1">
    <source>
        <dbReference type="ARBA" id="ARBA00004418"/>
    </source>
</evidence>
<evidence type="ECO:0000256" key="2">
    <source>
        <dbReference type="ARBA" id="ARBA00007399"/>
    </source>
</evidence>
<evidence type="ECO:0000313" key="13">
    <source>
        <dbReference type="Proteomes" id="UP000281391"/>
    </source>
</evidence>
<evidence type="ECO:0000259" key="10">
    <source>
        <dbReference type="Pfam" id="PF00345"/>
    </source>
</evidence>
<dbReference type="InterPro" id="IPR016148">
    <property type="entry name" value="Pili_assmbl_chaperone_C"/>
</dbReference>
<dbReference type="Proteomes" id="UP000281391">
    <property type="component" value="Chromosome"/>
</dbReference>
<feature type="domain" description="Pili assembly chaperone C-terminal" evidence="11">
    <location>
        <begin position="171"/>
        <end position="234"/>
    </location>
</feature>
<dbReference type="InterPro" id="IPR001829">
    <property type="entry name" value="Pili_assmbl_chaperone_bac"/>
</dbReference>